<reference evidence="1" key="1">
    <citation type="journal article" date="2020" name="mSystems">
        <title>Genome- and Community-Level Interaction Insights into Carbon Utilization and Element Cycling Functions of Hydrothermarchaeota in Hydrothermal Sediment.</title>
        <authorList>
            <person name="Zhou Z."/>
            <person name="Liu Y."/>
            <person name="Xu W."/>
            <person name="Pan J."/>
            <person name="Luo Z.H."/>
            <person name="Li M."/>
        </authorList>
    </citation>
    <scope>NUCLEOTIDE SEQUENCE [LARGE SCALE GENOMIC DNA]</scope>
    <source>
        <strain evidence="1">HyVt-483</strain>
    </source>
</reference>
<protein>
    <submittedName>
        <fullName evidence="1">Uncharacterized protein</fullName>
    </submittedName>
</protein>
<gene>
    <name evidence="1" type="ORF">ENJ40_00095</name>
</gene>
<comment type="caution">
    <text evidence="1">The sequence shown here is derived from an EMBL/GenBank/DDBJ whole genome shotgun (WGS) entry which is preliminary data.</text>
</comment>
<organism evidence="1">
    <name type="scientific">Thermosulfurimonas dismutans</name>
    <dbReference type="NCBI Taxonomy" id="999894"/>
    <lineage>
        <taxon>Bacteria</taxon>
        <taxon>Pseudomonadati</taxon>
        <taxon>Thermodesulfobacteriota</taxon>
        <taxon>Thermodesulfobacteria</taxon>
        <taxon>Thermodesulfobacteriales</taxon>
        <taxon>Thermodesulfobacteriaceae</taxon>
        <taxon>Thermosulfurimonas</taxon>
    </lineage>
</organism>
<accession>A0A7C3GT59</accession>
<dbReference type="EMBL" id="DRMH01000003">
    <property type="protein sequence ID" value="HFC96844.1"/>
    <property type="molecule type" value="Genomic_DNA"/>
</dbReference>
<name>A0A7C3GT59_9BACT</name>
<dbReference type="Proteomes" id="UP000886043">
    <property type="component" value="Unassembled WGS sequence"/>
</dbReference>
<evidence type="ECO:0000313" key="1">
    <source>
        <dbReference type="EMBL" id="HFC96844.1"/>
    </source>
</evidence>
<sequence>MAREFTEHESFYIPDQKLWVAKDFGTFRLLTDGAYYYIESPDRKGVSLLESAVQGAEVAQVSTIDRFFMALKEEVKTLAVLFIKQNPGCLLMDLIGYIEAFRDRTYADLAKVLLEAYGRTGEAKGLFTFPENADEDQRFEILRDFIANTLPDELEVLLDF</sequence>
<proteinExistence type="predicted"/>
<dbReference type="AlphaFoldDB" id="A0A7C3GT59"/>